<evidence type="ECO:0000313" key="3">
    <source>
        <dbReference type="Proteomes" id="UP000617340"/>
    </source>
</evidence>
<reference evidence="2" key="1">
    <citation type="journal article" date="2020" name="G3 (Bethesda)">
        <title>High-Quality Assemblies for Three Invasive Social Wasps from the &lt;i&gt;Vespula&lt;/i&gt; Genus.</title>
        <authorList>
            <person name="Harrop T.W.R."/>
            <person name="Guhlin J."/>
            <person name="McLaughlin G.M."/>
            <person name="Permina E."/>
            <person name="Stockwell P."/>
            <person name="Gilligan J."/>
            <person name="Le Lec M.F."/>
            <person name="Gruber M.A.M."/>
            <person name="Quinn O."/>
            <person name="Lovegrove M."/>
            <person name="Duncan E.J."/>
            <person name="Remnant E.J."/>
            <person name="Van Eeckhoven J."/>
            <person name="Graham B."/>
            <person name="Knapp R.A."/>
            <person name="Langford K.W."/>
            <person name="Kronenberg Z."/>
            <person name="Press M.O."/>
            <person name="Eacker S.M."/>
            <person name="Wilson-Rankin E.E."/>
            <person name="Purcell J."/>
            <person name="Lester P.J."/>
            <person name="Dearden P.K."/>
        </authorList>
    </citation>
    <scope>NUCLEOTIDE SEQUENCE</scope>
    <source>
        <strain evidence="2">Linc-1</strain>
    </source>
</reference>
<name>A0A834MX68_VESGE</name>
<comment type="caution">
    <text evidence="2">The sequence shown here is derived from an EMBL/GenBank/DDBJ whole genome shotgun (WGS) entry which is preliminary data.</text>
</comment>
<dbReference type="Proteomes" id="UP000617340">
    <property type="component" value="Unassembled WGS sequence"/>
</dbReference>
<organism evidence="2 3">
    <name type="scientific">Vespula germanica</name>
    <name type="common">German yellow jacket</name>
    <name type="synonym">Paravespula germanica</name>
    <dbReference type="NCBI Taxonomy" id="30212"/>
    <lineage>
        <taxon>Eukaryota</taxon>
        <taxon>Metazoa</taxon>
        <taxon>Ecdysozoa</taxon>
        <taxon>Arthropoda</taxon>
        <taxon>Hexapoda</taxon>
        <taxon>Insecta</taxon>
        <taxon>Pterygota</taxon>
        <taxon>Neoptera</taxon>
        <taxon>Endopterygota</taxon>
        <taxon>Hymenoptera</taxon>
        <taxon>Apocrita</taxon>
        <taxon>Aculeata</taxon>
        <taxon>Vespoidea</taxon>
        <taxon>Vespidae</taxon>
        <taxon>Vespinae</taxon>
        <taxon>Vespula</taxon>
    </lineage>
</organism>
<proteinExistence type="predicted"/>
<gene>
    <name evidence="2" type="ORF">HZH68_012384</name>
</gene>
<protein>
    <submittedName>
        <fullName evidence="2">Uncharacterized protein</fullName>
    </submittedName>
</protein>
<evidence type="ECO:0000256" key="1">
    <source>
        <dbReference type="SAM" id="MobiDB-lite"/>
    </source>
</evidence>
<dbReference type="AlphaFoldDB" id="A0A834MX68"/>
<evidence type="ECO:0000313" key="2">
    <source>
        <dbReference type="EMBL" id="KAF7388442.1"/>
    </source>
</evidence>
<sequence>MKLFLLDFAVLRSECQKGGDGGDGGDGGGGGDVTPGEETMPRLGVRTANVDYRIRQGFQDGSRASAILDTEKGSRIFLKSLCFLWLSDMVL</sequence>
<accession>A0A834MX68</accession>
<dbReference type="EMBL" id="JACSDZ010000013">
    <property type="protein sequence ID" value="KAF7388442.1"/>
    <property type="molecule type" value="Genomic_DNA"/>
</dbReference>
<feature type="region of interest" description="Disordered" evidence="1">
    <location>
        <begin position="16"/>
        <end position="40"/>
    </location>
</feature>
<feature type="compositionally biased region" description="Gly residues" evidence="1">
    <location>
        <begin position="18"/>
        <end position="33"/>
    </location>
</feature>
<keyword evidence="3" id="KW-1185">Reference proteome</keyword>